<protein>
    <submittedName>
        <fullName evidence="2">Uncharacterized protein</fullName>
    </submittedName>
</protein>
<dbReference type="STRING" id="106549.A0A540NTK9"/>
<comment type="caution">
    <text evidence="2">The sequence shown here is derived from an EMBL/GenBank/DDBJ whole genome shotgun (WGS) entry which is preliminary data.</text>
</comment>
<keyword evidence="1" id="KW-0812">Transmembrane</keyword>
<name>A0A540NTK9_MALBA</name>
<reference evidence="2 3" key="1">
    <citation type="journal article" date="2019" name="G3 (Bethesda)">
        <title>Sequencing of a Wild Apple (Malus baccata) Genome Unravels the Differences Between Cultivated and Wild Apple Species Regarding Disease Resistance and Cold Tolerance.</title>
        <authorList>
            <person name="Chen X."/>
        </authorList>
    </citation>
    <scope>NUCLEOTIDE SEQUENCE [LARGE SCALE GENOMIC DNA]</scope>
    <source>
        <strain evidence="3">cv. Shandingzi</strain>
        <tissue evidence="2">Leaves</tissue>
    </source>
</reference>
<dbReference type="EMBL" id="VIEB01000005">
    <property type="protein sequence ID" value="TQE14349.1"/>
    <property type="molecule type" value="Genomic_DNA"/>
</dbReference>
<sequence length="79" mass="9155">MDLASEELQFLTISNILRESTSIPKQSPKTFYLITLTLIFPFSFAILAYSLFTHPLIRHPHVLLQSRLPQLPHPPHPRH</sequence>
<evidence type="ECO:0000313" key="3">
    <source>
        <dbReference type="Proteomes" id="UP000315295"/>
    </source>
</evidence>
<proteinExistence type="predicted"/>
<evidence type="ECO:0000256" key="1">
    <source>
        <dbReference type="SAM" id="Phobius"/>
    </source>
</evidence>
<feature type="transmembrane region" description="Helical" evidence="1">
    <location>
        <begin position="31"/>
        <end position="52"/>
    </location>
</feature>
<dbReference type="Proteomes" id="UP000315295">
    <property type="component" value="Unassembled WGS sequence"/>
</dbReference>
<keyword evidence="1" id="KW-1133">Transmembrane helix</keyword>
<gene>
    <name evidence="2" type="ORF">C1H46_000268</name>
</gene>
<organism evidence="2 3">
    <name type="scientific">Malus baccata</name>
    <name type="common">Siberian crab apple</name>
    <name type="synonym">Pyrus baccata</name>
    <dbReference type="NCBI Taxonomy" id="106549"/>
    <lineage>
        <taxon>Eukaryota</taxon>
        <taxon>Viridiplantae</taxon>
        <taxon>Streptophyta</taxon>
        <taxon>Embryophyta</taxon>
        <taxon>Tracheophyta</taxon>
        <taxon>Spermatophyta</taxon>
        <taxon>Magnoliopsida</taxon>
        <taxon>eudicotyledons</taxon>
        <taxon>Gunneridae</taxon>
        <taxon>Pentapetalae</taxon>
        <taxon>rosids</taxon>
        <taxon>fabids</taxon>
        <taxon>Rosales</taxon>
        <taxon>Rosaceae</taxon>
        <taxon>Amygdaloideae</taxon>
        <taxon>Maleae</taxon>
        <taxon>Malus</taxon>
    </lineage>
</organism>
<keyword evidence="1" id="KW-0472">Membrane</keyword>
<accession>A0A540NTK9</accession>
<evidence type="ECO:0000313" key="2">
    <source>
        <dbReference type="EMBL" id="TQE14349.1"/>
    </source>
</evidence>
<dbReference type="AlphaFoldDB" id="A0A540NTK9"/>
<keyword evidence="3" id="KW-1185">Reference proteome</keyword>